<dbReference type="STRING" id="3880.G7J9L0"/>
<evidence type="ECO:0000313" key="2">
    <source>
        <dbReference type="EMBL" id="AES71849.1"/>
    </source>
</evidence>
<reference evidence="2 4" key="2">
    <citation type="journal article" date="2014" name="BMC Genomics">
        <title>An improved genome release (version Mt4.0) for the model legume Medicago truncatula.</title>
        <authorList>
            <person name="Tang H."/>
            <person name="Krishnakumar V."/>
            <person name="Bidwell S."/>
            <person name="Rosen B."/>
            <person name="Chan A."/>
            <person name="Zhou S."/>
            <person name="Gentzbittel L."/>
            <person name="Childs K.L."/>
            <person name="Yandell M."/>
            <person name="Gundlach H."/>
            <person name="Mayer K.F."/>
            <person name="Schwartz D.C."/>
            <person name="Town C.D."/>
        </authorList>
    </citation>
    <scope>GENOME REANNOTATION</scope>
    <source>
        <strain evidence="3 4">cv. Jemalong A17</strain>
    </source>
</reference>
<keyword evidence="1 2" id="KW-0812">Transmembrane</keyword>
<dbReference type="EnsemblPlants" id="AES71849">
    <property type="protein sequence ID" value="AES71849"/>
    <property type="gene ID" value="MTR_3g083420"/>
</dbReference>
<dbReference type="PaxDb" id="3880-AES71849"/>
<proteinExistence type="predicted"/>
<evidence type="ECO:0000313" key="3">
    <source>
        <dbReference type="EnsemblPlants" id="AES71849"/>
    </source>
</evidence>
<name>G7J9L0_MEDTR</name>
<organism evidence="2 4">
    <name type="scientific">Medicago truncatula</name>
    <name type="common">Barrel medic</name>
    <name type="synonym">Medicago tribuloides</name>
    <dbReference type="NCBI Taxonomy" id="3880"/>
    <lineage>
        <taxon>Eukaryota</taxon>
        <taxon>Viridiplantae</taxon>
        <taxon>Streptophyta</taxon>
        <taxon>Embryophyta</taxon>
        <taxon>Tracheophyta</taxon>
        <taxon>Spermatophyta</taxon>
        <taxon>Magnoliopsida</taxon>
        <taxon>eudicotyledons</taxon>
        <taxon>Gunneridae</taxon>
        <taxon>Pentapetalae</taxon>
        <taxon>rosids</taxon>
        <taxon>fabids</taxon>
        <taxon>Fabales</taxon>
        <taxon>Fabaceae</taxon>
        <taxon>Papilionoideae</taxon>
        <taxon>50 kb inversion clade</taxon>
        <taxon>NPAAA clade</taxon>
        <taxon>Hologalegina</taxon>
        <taxon>IRL clade</taxon>
        <taxon>Trifolieae</taxon>
        <taxon>Medicago</taxon>
    </lineage>
</organism>
<evidence type="ECO:0000256" key="1">
    <source>
        <dbReference type="SAM" id="Phobius"/>
    </source>
</evidence>
<dbReference type="EMBL" id="CM001219">
    <property type="protein sequence ID" value="AES71849.1"/>
    <property type="molecule type" value="Genomic_DNA"/>
</dbReference>
<feature type="transmembrane region" description="Helical" evidence="1">
    <location>
        <begin position="42"/>
        <end position="61"/>
    </location>
</feature>
<sequence>MRSIEKQLSSSNKEEIGNKSFISFSLFYYSISFIKIKNNNKIGRGAVLAFMLCLLGVTVYGEDPYIYYTWKVTYGTISPLGTPQQGICNTPFSQLKNFITNSRVFNT</sequence>
<dbReference type="AlphaFoldDB" id="G7J9L0"/>
<keyword evidence="4" id="KW-1185">Reference proteome</keyword>
<keyword evidence="1" id="KW-0472">Membrane</keyword>
<dbReference type="HOGENOM" id="CLU_2213821_0_0_1"/>
<evidence type="ECO:0000313" key="4">
    <source>
        <dbReference type="Proteomes" id="UP000002051"/>
    </source>
</evidence>
<protein>
    <submittedName>
        <fullName evidence="2">Transmembrane protein, putative</fullName>
    </submittedName>
</protein>
<accession>G7J9L0</accession>
<reference evidence="3" key="3">
    <citation type="submission" date="2015-04" db="UniProtKB">
        <authorList>
            <consortium name="EnsemblPlants"/>
        </authorList>
    </citation>
    <scope>IDENTIFICATION</scope>
    <source>
        <strain evidence="3">cv. Jemalong A17</strain>
    </source>
</reference>
<keyword evidence="1" id="KW-1133">Transmembrane helix</keyword>
<reference evidence="2 4" key="1">
    <citation type="journal article" date="2011" name="Nature">
        <title>The Medicago genome provides insight into the evolution of rhizobial symbioses.</title>
        <authorList>
            <person name="Young N.D."/>
            <person name="Debelle F."/>
            <person name="Oldroyd G.E."/>
            <person name="Geurts R."/>
            <person name="Cannon S.B."/>
            <person name="Udvardi M.K."/>
            <person name="Benedito V.A."/>
            <person name="Mayer K.F."/>
            <person name="Gouzy J."/>
            <person name="Schoof H."/>
            <person name="Van de Peer Y."/>
            <person name="Proost S."/>
            <person name="Cook D.R."/>
            <person name="Meyers B.C."/>
            <person name="Spannagl M."/>
            <person name="Cheung F."/>
            <person name="De Mita S."/>
            <person name="Krishnakumar V."/>
            <person name="Gundlach H."/>
            <person name="Zhou S."/>
            <person name="Mudge J."/>
            <person name="Bharti A.K."/>
            <person name="Murray J.D."/>
            <person name="Naoumkina M.A."/>
            <person name="Rosen B."/>
            <person name="Silverstein K.A."/>
            <person name="Tang H."/>
            <person name="Rombauts S."/>
            <person name="Zhao P.X."/>
            <person name="Zhou P."/>
            <person name="Barbe V."/>
            <person name="Bardou P."/>
            <person name="Bechner M."/>
            <person name="Bellec A."/>
            <person name="Berger A."/>
            <person name="Berges H."/>
            <person name="Bidwell S."/>
            <person name="Bisseling T."/>
            <person name="Choisne N."/>
            <person name="Couloux A."/>
            <person name="Denny R."/>
            <person name="Deshpande S."/>
            <person name="Dai X."/>
            <person name="Doyle J.J."/>
            <person name="Dudez A.M."/>
            <person name="Farmer A.D."/>
            <person name="Fouteau S."/>
            <person name="Franken C."/>
            <person name="Gibelin C."/>
            <person name="Gish J."/>
            <person name="Goldstein S."/>
            <person name="Gonzalez A.J."/>
            <person name="Green P.J."/>
            <person name="Hallab A."/>
            <person name="Hartog M."/>
            <person name="Hua A."/>
            <person name="Humphray S.J."/>
            <person name="Jeong D.H."/>
            <person name="Jing Y."/>
            <person name="Jocker A."/>
            <person name="Kenton S.M."/>
            <person name="Kim D.J."/>
            <person name="Klee K."/>
            <person name="Lai H."/>
            <person name="Lang C."/>
            <person name="Lin S."/>
            <person name="Macmil S.L."/>
            <person name="Magdelenat G."/>
            <person name="Matthews L."/>
            <person name="McCorrison J."/>
            <person name="Monaghan E.L."/>
            <person name="Mun J.H."/>
            <person name="Najar F.Z."/>
            <person name="Nicholson C."/>
            <person name="Noirot C."/>
            <person name="O'Bleness M."/>
            <person name="Paule C.R."/>
            <person name="Poulain J."/>
            <person name="Prion F."/>
            <person name="Qin B."/>
            <person name="Qu C."/>
            <person name="Retzel E.F."/>
            <person name="Riddle C."/>
            <person name="Sallet E."/>
            <person name="Samain S."/>
            <person name="Samson N."/>
            <person name="Sanders I."/>
            <person name="Saurat O."/>
            <person name="Scarpelli C."/>
            <person name="Schiex T."/>
            <person name="Segurens B."/>
            <person name="Severin A.J."/>
            <person name="Sherrier D.J."/>
            <person name="Shi R."/>
            <person name="Sims S."/>
            <person name="Singer S.R."/>
            <person name="Sinharoy S."/>
            <person name="Sterck L."/>
            <person name="Viollet A."/>
            <person name="Wang B.B."/>
            <person name="Wang K."/>
            <person name="Wang M."/>
            <person name="Wang X."/>
            <person name="Warfsmann J."/>
            <person name="Weissenbach J."/>
            <person name="White D.D."/>
            <person name="White J.D."/>
            <person name="Wiley G.B."/>
            <person name="Wincker P."/>
            <person name="Xing Y."/>
            <person name="Yang L."/>
            <person name="Yao Z."/>
            <person name="Ying F."/>
            <person name="Zhai J."/>
            <person name="Zhou L."/>
            <person name="Zuber A."/>
            <person name="Denarie J."/>
            <person name="Dixon R.A."/>
            <person name="May G.D."/>
            <person name="Schwartz D.C."/>
            <person name="Rogers J."/>
            <person name="Quetier F."/>
            <person name="Town C.D."/>
            <person name="Roe B.A."/>
        </authorList>
    </citation>
    <scope>NUCLEOTIDE SEQUENCE [LARGE SCALE GENOMIC DNA]</scope>
    <source>
        <strain evidence="2">A17</strain>
        <strain evidence="3 4">cv. Jemalong A17</strain>
    </source>
</reference>
<dbReference type="Proteomes" id="UP000002051">
    <property type="component" value="Chromosome 3"/>
</dbReference>
<gene>
    <name evidence="2" type="ordered locus">MTR_3g083420</name>
</gene>